<feature type="domain" description="SusD-like N-terminal" evidence="8">
    <location>
        <begin position="110"/>
        <end position="243"/>
    </location>
</feature>
<dbReference type="SUPFAM" id="SSF48452">
    <property type="entry name" value="TPR-like"/>
    <property type="match status" value="1"/>
</dbReference>
<evidence type="ECO:0000256" key="4">
    <source>
        <dbReference type="ARBA" id="ARBA00023136"/>
    </source>
</evidence>
<protein>
    <submittedName>
        <fullName evidence="9">RagB/SusD family nutrient uptake outer membrane protein</fullName>
    </submittedName>
</protein>
<keyword evidence="5" id="KW-0998">Cell outer membrane</keyword>
<organism evidence="9 10">
    <name type="scientific">Flavobacterium humidisoli</name>
    <dbReference type="NCBI Taxonomy" id="2937442"/>
    <lineage>
        <taxon>Bacteria</taxon>
        <taxon>Pseudomonadati</taxon>
        <taxon>Bacteroidota</taxon>
        <taxon>Flavobacteriia</taxon>
        <taxon>Flavobacteriales</taxon>
        <taxon>Flavobacteriaceae</taxon>
        <taxon>Flavobacterium</taxon>
    </lineage>
</organism>
<evidence type="ECO:0000259" key="8">
    <source>
        <dbReference type="Pfam" id="PF14322"/>
    </source>
</evidence>
<dbReference type="InterPro" id="IPR012944">
    <property type="entry name" value="SusD_RagB_dom"/>
</dbReference>
<keyword evidence="10" id="KW-1185">Reference proteome</keyword>
<dbReference type="Pfam" id="PF07980">
    <property type="entry name" value="SusD_RagB"/>
    <property type="match status" value="1"/>
</dbReference>
<gene>
    <name evidence="9" type="ORF">M0M44_02505</name>
</gene>
<feature type="domain" description="RagB/SusD" evidence="7">
    <location>
        <begin position="333"/>
        <end position="477"/>
    </location>
</feature>
<keyword evidence="4" id="KW-0472">Membrane</keyword>
<evidence type="ECO:0000256" key="2">
    <source>
        <dbReference type="ARBA" id="ARBA00006275"/>
    </source>
</evidence>
<evidence type="ECO:0000256" key="3">
    <source>
        <dbReference type="ARBA" id="ARBA00022729"/>
    </source>
</evidence>
<reference evidence="9 10" key="1">
    <citation type="submission" date="2022-04" db="EMBL/GenBank/DDBJ databases">
        <authorList>
            <person name="Ra J.-S."/>
            <person name="Kim S.-B."/>
        </authorList>
    </citation>
    <scope>NUCLEOTIDE SEQUENCE [LARGE SCALE GENOMIC DNA]</scope>
    <source>
        <strain evidence="9 10">MMS21-Er5</strain>
    </source>
</reference>
<evidence type="ECO:0000259" key="7">
    <source>
        <dbReference type="Pfam" id="PF07980"/>
    </source>
</evidence>
<evidence type="ECO:0000313" key="9">
    <source>
        <dbReference type="EMBL" id="UPZ16228.1"/>
    </source>
</evidence>
<name>A0ABY4LV52_9FLAO</name>
<dbReference type="EMBL" id="CP096829">
    <property type="protein sequence ID" value="UPZ16228.1"/>
    <property type="molecule type" value="Genomic_DNA"/>
</dbReference>
<evidence type="ECO:0000256" key="5">
    <source>
        <dbReference type="ARBA" id="ARBA00023237"/>
    </source>
</evidence>
<dbReference type="InterPro" id="IPR033985">
    <property type="entry name" value="SusD-like_N"/>
</dbReference>
<keyword evidence="3 6" id="KW-0732">Signal</keyword>
<comment type="similarity">
    <text evidence="2">Belongs to the SusD family.</text>
</comment>
<proteinExistence type="inferred from homology"/>
<feature type="chain" id="PRO_5047036583" evidence="6">
    <location>
        <begin position="38"/>
        <end position="477"/>
    </location>
</feature>
<evidence type="ECO:0000256" key="1">
    <source>
        <dbReference type="ARBA" id="ARBA00004442"/>
    </source>
</evidence>
<comment type="subcellular location">
    <subcellularLocation>
        <location evidence="1">Cell outer membrane</location>
    </subcellularLocation>
</comment>
<dbReference type="PROSITE" id="PS51257">
    <property type="entry name" value="PROKAR_LIPOPROTEIN"/>
    <property type="match status" value="1"/>
</dbReference>
<dbReference type="RefSeq" id="WP_248728366.1">
    <property type="nucleotide sequence ID" value="NZ_CP096829.1"/>
</dbReference>
<evidence type="ECO:0000256" key="6">
    <source>
        <dbReference type="SAM" id="SignalP"/>
    </source>
</evidence>
<accession>A0ABY4LV52</accession>
<dbReference type="CDD" id="cd08977">
    <property type="entry name" value="SusD"/>
    <property type="match status" value="1"/>
</dbReference>
<dbReference type="Gene3D" id="1.25.40.390">
    <property type="match status" value="1"/>
</dbReference>
<dbReference type="InterPro" id="IPR011990">
    <property type="entry name" value="TPR-like_helical_dom_sf"/>
</dbReference>
<dbReference type="Pfam" id="PF14322">
    <property type="entry name" value="SusD-like_3"/>
    <property type="match status" value="1"/>
</dbReference>
<dbReference type="Proteomes" id="UP000829998">
    <property type="component" value="Chromosome"/>
</dbReference>
<evidence type="ECO:0000313" key="10">
    <source>
        <dbReference type="Proteomes" id="UP000829998"/>
    </source>
</evidence>
<feature type="signal peptide" evidence="6">
    <location>
        <begin position="1"/>
        <end position="37"/>
    </location>
</feature>
<sequence length="477" mass="52940">MKKYNPLCLYHWNQQKKLLHVIPLLFLISTLSCLFTACDNFTDVDLPSSQLTAADVFENKATANAAMVDIYSKIRDHGLLTGYPSGLSSQLGLYADELKFYGLSGTGQANFYNNSLLASDSEMSELWNSSYNQIYAANAVLEGVAKSMGLSAVDKAQLTGEALFVRALIHFYLVNTFGPVPFIITTDYRQNSVVHRMSETEVYTQIKSDMEQAAVLLPADYIGIERVRPNKWAAQAMLARICLYLQQWDESSNAASAVLNQTGLYVWPTGLDGVFGKESLSTVWQLMPAVQGANTYEGGIFIFTQGPPPSLAISQELFGAFSSNDLRRDQWIKSVTDGTTTWYHANKYKESSNTGSSMEYSIVLRMAEQYLIRAEARAHSGDLIGSKEDLNKTRNLAGLGDTTAITADEIIAAVLEERRLEFFTEFGHRFLDLKRTGKLDAVLSTVKTQWNTTDRLIPIPEAELLLNPNIAPQNAGY</sequence>